<comment type="caution">
    <text evidence="3">The sequence shown here is derived from an EMBL/GenBank/DDBJ whole genome shotgun (WGS) entry which is preliminary data.</text>
</comment>
<keyword evidence="2" id="KW-0472">Membrane</keyword>
<gene>
    <name evidence="3" type="ORF">M9Y10_019250</name>
</gene>
<evidence type="ECO:0000256" key="1">
    <source>
        <dbReference type="SAM" id="MobiDB-lite"/>
    </source>
</evidence>
<feature type="region of interest" description="Disordered" evidence="1">
    <location>
        <begin position="33"/>
        <end position="53"/>
    </location>
</feature>
<keyword evidence="2" id="KW-1133">Transmembrane helix</keyword>
<proteinExistence type="predicted"/>
<name>A0ABR2HIZ0_9EUKA</name>
<feature type="compositionally biased region" description="Basic and acidic residues" evidence="1">
    <location>
        <begin position="44"/>
        <end position="53"/>
    </location>
</feature>
<organism evidence="3 4">
    <name type="scientific">Tritrichomonas musculus</name>
    <dbReference type="NCBI Taxonomy" id="1915356"/>
    <lineage>
        <taxon>Eukaryota</taxon>
        <taxon>Metamonada</taxon>
        <taxon>Parabasalia</taxon>
        <taxon>Tritrichomonadida</taxon>
        <taxon>Tritrichomonadidae</taxon>
        <taxon>Tritrichomonas</taxon>
    </lineage>
</organism>
<accession>A0ABR2HIZ0</accession>
<protein>
    <submittedName>
        <fullName evidence="3">Uncharacterized protein</fullName>
    </submittedName>
</protein>
<keyword evidence="4" id="KW-1185">Reference proteome</keyword>
<evidence type="ECO:0000256" key="2">
    <source>
        <dbReference type="SAM" id="Phobius"/>
    </source>
</evidence>
<keyword evidence="2" id="KW-0812">Transmembrane</keyword>
<sequence>MNDAHNLVIQNIKRLSGYIENVKINDLNELNKEDNQNQNNYSSKKTDKEAKKRDVSIRNNEDINCCDECFITSPLFLVISLLMCTISVILFLYLLNLIYQITNPEGVEVNQENAMLFDYLVTDIFTIHNNFLSTHNRSYNIVFNTPYGVKFNNMSVEPDGTITATNCNFTELNFPKIKIRRSTILSVTPQNDEIIFGMPTIDIDKSINAMELDCSGFIIKNGKLFDSTGTELTWPSPGDSRYSFLTSSNNINPKNQIFRVYTKSSILNSQDLRNTKSIDFSNEASNYYNYANSGISIYSNNKKKVKEIKDNNEFNYKCKNITASYNSFACISTQNNFGMIYFAHCLDSKCNKTEKTIINYFDYSETSKIDKMLIFDDDFIAILLKNHLYIFDRKGNINDRISNVDDINVIDDGMHRYLLYLQNNNLIKYKSELILSFRVKNECSSSIKTFNDFSIGIFKSKLILFSNQKIEIKANEQIIMFDNKSNVSQFIVDKNGIVYALDYDNILLTCDIKSLKCNKLIKFNYSNDIQILPMKRGGFVAISINKDKKVLHHFFGKPNFNIPKVITTNTYETADEIIFTTSGTRYPRIFSITNEIVTVNQCTNSKCHPSFAN</sequence>
<dbReference type="EMBL" id="JAPFFF010000027">
    <property type="protein sequence ID" value="KAK8848194.1"/>
    <property type="molecule type" value="Genomic_DNA"/>
</dbReference>
<feature type="transmembrane region" description="Helical" evidence="2">
    <location>
        <begin position="75"/>
        <end position="95"/>
    </location>
</feature>
<dbReference type="Proteomes" id="UP001470230">
    <property type="component" value="Unassembled WGS sequence"/>
</dbReference>
<evidence type="ECO:0000313" key="3">
    <source>
        <dbReference type="EMBL" id="KAK8848194.1"/>
    </source>
</evidence>
<reference evidence="3 4" key="1">
    <citation type="submission" date="2024-04" db="EMBL/GenBank/DDBJ databases">
        <title>Tritrichomonas musculus Genome.</title>
        <authorList>
            <person name="Alves-Ferreira E."/>
            <person name="Grigg M."/>
            <person name="Lorenzi H."/>
            <person name="Galac M."/>
        </authorList>
    </citation>
    <scope>NUCLEOTIDE SEQUENCE [LARGE SCALE GENOMIC DNA]</scope>
    <source>
        <strain evidence="3 4">EAF2021</strain>
    </source>
</reference>
<evidence type="ECO:0000313" key="4">
    <source>
        <dbReference type="Proteomes" id="UP001470230"/>
    </source>
</evidence>